<keyword evidence="1" id="KW-0812">Transmembrane</keyword>
<evidence type="ECO:0000313" key="2">
    <source>
        <dbReference type="EMBL" id="OIQ74803.1"/>
    </source>
</evidence>
<dbReference type="SUPFAM" id="SSF103473">
    <property type="entry name" value="MFS general substrate transporter"/>
    <property type="match status" value="1"/>
</dbReference>
<dbReference type="GO" id="GO:0022857">
    <property type="term" value="F:transmembrane transporter activity"/>
    <property type="evidence" value="ECO:0007669"/>
    <property type="project" value="InterPro"/>
</dbReference>
<comment type="caution">
    <text evidence="2">The sequence shown here is derived from an EMBL/GenBank/DDBJ whole genome shotgun (WGS) entry which is preliminary data.</text>
</comment>
<feature type="transmembrane region" description="Helical" evidence="1">
    <location>
        <begin position="126"/>
        <end position="146"/>
    </location>
</feature>
<name>A0A1J5QBC6_9ZZZZ</name>
<dbReference type="AlphaFoldDB" id="A0A1J5QBC6"/>
<protein>
    <submittedName>
        <fullName evidence="2">Major facilitator superfamily protein</fullName>
    </submittedName>
</protein>
<dbReference type="InterPro" id="IPR011701">
    <property type="entry name" value="MFS"/>
</dbReference>
<gene>
    <name evidence="2" type="ORF">GALL_435410</name>
</gene>
<feature type="transmembrane region" description="Helical" evidence="1">
    <location>
        <begin position="32"/>
        <end position="53"/>
    </location>
</feature>
<proteinExistence type="predicted"/>
<evidence type="ECO:0000256" key="1">
    <source>
        <dbReference type="SAM" id="Phobius"/>
    </source>
</evidence>
<feature type="transmembrane region" description="Helical" evidence="1">
    <location>
        <begin position="96"/>
        <end position="120"/>
    </location>
</feature>
<keyword evidence="1" id="KW-1133">Transmembrane helix</keyword>
<dbReference type="InterPro" id="IPR036259">
    <property type="entry name" value="MFS_trans_sf"/>
</dbReference>
<dbReference type="Gene3D" id="1.20.1250.20">
    <property type="entry name" value="MFS general substrate transporter like domains"/>
    <property type="match status" value="1"/>
</dbReference>
<reference evidence="2" key="1">
    <citation type="submission" date="2016-10" db="EMBL/GenBank/DDBJ databases">
        <title>Sequence of Gallionella enrichment culture.</title>
        <authorList>
            <person name="Poehlein A."/>
            <person name="Muehling M."/>
            <person name="Daniel R."/>
        </authorList>
    </citation>
    <scope>NUCLEOTIDE SEQUENCE</scope>
</reference>
<feature type="transmembrane region" description="Helical" evidence="1">
    <location>
        <begin position="59"/>
        <end position="84"/>
    </location>
</feature>
<accession>A0A1J5QBC6</accession>
<organism evidence="2">
    <name type="scientific">mine drainage metagenome</name>
    <dbReference type="NCBI Taxonomy" id="410659"/>
    <lineage>
        <taxon>unclassified sequences</taxon>
        <taxon>metagenomes</taxon>
        <taxon>ecological metagenomes</taxon>
    </lineage>
</organism>
<dbReference type="EMBL" id="MLJW01002380">
    <property type="protein sequence ID" value="OIQ74803.1"/>
    <property type="molecule type" value="Genomic_DNA"/>
</dbReference>
<keyword evidence="1" id="KW-0472">Membrane</keyword>
<sequence length="160" mass="16510">MAIAFGANTAAVVVAQVLLQRRLETGRARTNATVFAALWAVTWLMVLLAIGAHSSGVSLVLLIVGVVVFAVGETIFGITVPALVNSCVDDRSRGHANGLYSLAMSLGFFVGPLLAGQLLAETRASVMAQVMLVGCLAVAVFAFATGSRQRLSGLGRGDHG</sequence>
<dbReference type="Pfam" id="PF07690">
    <property type="entry name" value="MFS_1"/>
    <property type="match status" value="1"/>
</dbReference>